<dbReference type="EMBL" id="NMTQ01000037">
    <property type="protein sequence ID" value="PDX57499.1"/>
    <property type="molecule type" value="Genomic_DNA"/>
</dbReference>
<feature type="domain" description="DUF2786" evidence="2">
    <location>
        <begin position="9"/>
        <end position="45"/>
    </location>
</feature>
<dbReference type="AlphaFoldDB" id="A0A2A6Z824"/>
<dbReference type="Proteomes" id="UP000220752">
    <property type="component" value="Unassembled WGS sequence"/>
</dbReference>
<evidence type="ECO:0000259" key="3">
    <source>
        <dbReference type="Pfam" id="PF23771"/>
    </source>
</evidence>
<feature type="region of interest" description="Disordered" evidence="1">
    <location>
        <begin position="212"/>
        <end position="238"/>
    </location>
</feature>
<evidence type="ECO:0000313" key="4">
    <source>
        <dbReference type="EMBL" id="PDX57499.1"/>
    </source>
</evidence>
<reference evidence="4 5" key="1">
    <citation type="journal article" date="2017" name="Front. Microbiol.">
        <title>New Insights into the Diversity of the Genus Faecalibacterium.</title>
        <authorList>
            <person name="Benevides L."/>
            <person name="Burman S."/>
            <person name="Martin R."/>
            <person name="Robert V."/>
            <person name="Thomas M."/>
            <person name="Miquel S."/>
            <person name="Chain F."/>
            <person name="Sokol H."/>
            <person name="Bermudez-Humaran L.G."/>
            <person name="Morrison M."/>
            <person name="Langella P."/>
            <person name="Azevedo V.A."/>
            <person name="Chatel J.M."/>
            <person name="Soares S."/>
        </authorList>
    </citation>
    <scope>NUCLEOTIDE SEQUENCE [LARGE SCALE GENOMIC DNA]</scope>
    <source>
        <strain evidence="5">CNCM I-4540</strain>
    </source>
</reference>
<dbReference type="Pfam" id="PF10979">
    <property type="entry name" value="DUF2786"/>
    <property type="match status" value="1"/>
</dbReference>
<dbReference type="InterPro" id="IPR055592">
    <property type="entry name" value="DUF7168"/>
</dbReference>
<evidence type="ECO:0000313" key="5">
    <source>
        <dbReference type="Proteomes" id="UP000220752"/>
    </source>
</evidence>
<gene>
    <name evidence="4" type="ORF">CGS46_13345</name>
</gene>
<keyword evidence="5" id="KW-1185">Reference proteome</keyword>
<feature type="compositionally biased region" description="Basic and acidic residues" evidence="1">
    <location>
        <begin position="212"/>
        <end position="231"/>
    </location>
</feature>
<evidence type="ECO:0000256" key="1">
    <source>
        <dbReference type="SAM" id="MobiDB-lite"/>
    </source>
</evidence>
<sequence length="238" mass="26853">MEVKIMADIKDKIAKLLALAESPNEAEAKAALLKARELMAKNKLTPEECKEQKNQKLVKDFTDIQCTAMTNPWAASLSAVIADNYCCRAISRKRKGYKTATVGFIGLEDDFEICKKIFLYAYNCIVSTCKREIERNPWDDRGTYRKAVNAYGWGFCEGLRDAFEAQKEEHQEWGLVMVTPQAVVEEADGLGKPRAIGRNEVDMDTLGARQKGYRDGLKFDPNSRLEGRPERAQLASCR</sequence>
<feature type="domain" description="DUF7168" evidence="3">
    <location>
        <begin position="66"/>
        <end position="186"/>
    </location>
</feature>
<proteinExistence type="predicted"/>
<evidence type="ECO:0000259" key="2">
    <source>
        <dbReference type="Pfam" id="PF10979"/>
    </source>
</evidence>
<protein>
    <submittedName>
        <fullName evidence="4">Uncharacterized protein</fullName>
    </submittedName>
</protein>
<comment type="caution">
    <text evidence="4">The sequence shown here is derived from an EMBL/GenBank/DDBJ whole genome shotgun (WGS) entry which is preliminary data.</text>
</comment>
<organism evidence="4 5">
    <name type="scientific">Faecalibacterium langellae</name>
    <dbReference type="NCBI Taxonomy" id="3435293"/>
    <lineage>
        <taxon>Bacteria</taxon>
        <taxon>Bacillati</taxon>
        <taxon>Bacillota</taxon>
        <taxon>Clostridia</taxon>
        <taxon>Eubacteriales</taxon>
        <taxon>Oscillospiraceae</taxon>
        <taxon>Faecalibacterium</taxon>
    </lineage>
</organism>
<accession>A0A2A6Z824</accession>
<name>A0A2A6Z824_9FIRM</name>
<dbReference type="Pfam" id="PF23771">
    <property type="entry name" value="DUF7168"/>
    <property type="match status" value="1"/>
</dbReference>
<dbReference type="InterPro" id="IPR024498">
    <property type="entry name" value="DUF2786"/>
</dbReference>